<dbReference type="InterPro" id="IPR050266">
    <property type="entry name" value="AB_hydrolase_sf"/>
</dbReference>
<dbReference type="InterPro" id="IPR029058">
    <property type="entry name" value="AB_hydrolase_fold"/>
</dbReference>
<dbReference type="GO" id="GO:0016787">
    <property type="term" value="F:hydrolase activity"/>
    <property type="evidence" value="ECO:0007669"/>
    <property type="project" value="UniProtKB-KW"/>
</dbReference>
<feature type="domain" description="AB hydrolase-1" evidence="2">
    <location>
        <begin position="31"/>
        <end position="250"/>
    </location>
</feature>
<evidence type="ECO:0000313" key="3">
    <source>
        <dbReference type="EMBL" id="SEB36226.1"/>
    </source>
</evidence>
<accession>A0A1H4IRE1</accession>
<dbReference type="PANTHER" id="PTHR43798:SF31">
    <property type="entry name" value="AB HYDROLASE SUPERFAMILY PROTEIN YCLE"/>
    <property type="match status" value="1"/>
</dbReference>
<dbReference type="AlphaFoldDB" id="A0A1H4IRE1"/>
<dbReference type="Proteomes" id="UP000183750">
    <property type="component" value="Unassembled WGS sequence"/>
</dbReference>
<dbReference type="RefSeq" id="WP_060927734.1">
    <property type="nucleotide sequence ID" value="NZ_FNSQ01000005.1"/>
</dbReference>
<organism evidence="3 4">
    <name type="scientific">Microbacterium hydrocarbonoxydans</name>
    <dbReference type="NCBI Taxonomy" id="273678"/>
    <lineage>
        <taxon>Bacteria</taxon>
        <taxon>Bacillati</taxon>
        <taxon>Actinomycetota</taxon>
        <taxon>Actinomycetes</taxon>
        <taxon>Micrococcales</taxon>
        <taxon>Microbacteriaceae</taxon>
        <taxon>Microbacterium</taxon>
    </lineage>
</organism>
<keyword evidence="1" id="KW-0378">Hydrolase</keyword>
<sequence length="276" mass="29479">MTHTENTIKTSFRTSLGDISATVLGTGPIALLWHGMFVDGESWGGTIERLAPHRTLVVIDGPGYGDSAPLTRLSSIEECAEVGAQIIDHLAPAGSVDWVGGAWGGHVGMTLAALSPDLIRSLVAVGSPVEPIDPVFRIKLIIANQILARFGPIAHLRHVIHDAQLIPAHAKLRPMTDVIDRALTRVHRESIAKTVTSFIINRADATHRLPRIAAPTLLITGDDRGEWTPAEMRAAAAEIPDARSLVIAGARTLVAVEQPDALAEAIVAFWSELDAQ</sequence>
<keyword evidence="4" id="KW-1185">Reference proteome</keyword>
<protein>
    <submittedName>
        <fullName evidence="3">Pimeloyl-ACP methyl ester carboxylesterase</fullName>
    </submittedName>
</protein>
<evidence type="ECO:0000313" key="4">
    <source>
        <dbReference type="Proteomes" id="UP000183750"/>
    </source>
</evidence>
<reference evidence="4" key="1">
    <citation type="submission" date="2016-10" db="EMBL/GenBank/DDBJ databases">
        <authorList>
            <person name="Varghese N."/>
            <person name="Submissions S."/>
        </authorList>
    </citation>
    <scope>NUCLEOTIDE SEQUENCE [LARGE SCALE GENOMIC DNA]</scope>
    <source>
        <strain evidence="4">DSM 16089</strain>
    </source>
</reference>
<dbReference type="PANTHER" id="PTHR43798">
    <property type="entry name" value="MONOACYLGLYCEROL LIPASE"/>
    <property type="match status" value="1"/>
</dbReference>
<gene>
    <name evidence="3" type="ORF">SAMN04489807_0149</name>
</gene>
<dbReference type="Gene3D" id="3.40.50.1820">
    <property type="entry name" value="alpha/beta hydrolase"/>
    <property type="match status" value="1"/>
</dbReference>
<dbReference type="Pfam" id="PF00561">
    <property type="entry name" value="Abhydrolase_1"/>
    <property type="match status" value="1"/>
</dbReference>
<name>A0A1H4IRE1_9MICO</name>
<dbReference type="InterPro" id="IPR000073">
    <property type="entry name" value="AB_hydrolase_1"/>
</dbReference>
<evidence type="ECO:0000256" key="1">
    <source>
        <dbReference type="ARBA" id="ARBA00022801"/>
    </source>
</evidence>
<dbReference type="OrthoDB" id="3396704at2"/>
<proteinExistence type="predicted"/>
<dbReference type="EMBL" id="FNSQ01000005">
    <property type="protein sequence ID" value="SEB36226.1"/>
    <property type="molecule type" value="Genomic_DNA"/>
</dbReference>
<evidence type="ECO:0000259" key="2">
    <source>
        <dbReference type="Pfam" id="PF00561"/>
    </source>
</evidence>
<dbReference type="GO" id="GO:0016020">
    <property type="term" value="C:membrane"/>
    <property type="evidence" value="ECO:0007669"/>
    <property type="project" value="TreeGrafter"/>
</dbReference>
<dbReference type="SUPFAM" id="SSF53474">
    <property type="entry name" value="alpha/beta-Hydrolases"/>
    <property type="match status" value="1"/>
</dbReference>